<dbReference type="PANTHER" id="PTHR10928">
    <property type="entry name" value="SUPPRESSOR OF FUSED"/>
    <property type="match status" value="1"/>
</dbReference>
<dbReference type="Pfam" id="PF05076">
    <property type="entry name" value="SUFU"/>
    <property type="match status" value="1"/>
</dbReference>
<dbReference type="AlphaFoldDB" id="A0A849BWC6"/>
<feature type="domain" description="Suppressor of fused-like" evidence="1">
    <location>
        <begin position="16"/>
        <end position="181"/>
    </location>
</feature>
<evidence type="ECO:0000313" key="3">
    <source>
        <dbReference type="Proteomes" id="UP000586827"/>
    </source>
</evidence>
<keyword evidence="3" id="KW-1185">Reference proteome</keyword>
<dbReference type="SUPFAM" id="SSF103359">
    <property type="entry name" value="Suppressor of Fused, N-terminal domain"/>
    <property type="match status" value="1"/>
</dbReference>
<gene>
    <name evidence="2" type="ORF">HLB23_00745</name>
</gene>
<evidence type="ECO:0000259" key="1">
    <source>
        <dbReference type="Pfam" id="PF05076"/>
    </source>
</evidence>
<name>A0A849BWC6_9NOCA</name>
<dbReference type="PANTHER" id="PTHR10928:SF2">
    <property type="entry name" value="SUPPRESSOR OF FUSED HOMOLOG"/>
    <property type="match status" value="1"/>
</dbReference>
<dbReference type="Proteomes" id="UP000586827">
    <property type="component" value="Unassembled WGS sequence"/>
</dbReference>
<comment type="caution">
    <text evidence="2">The sequence shown here is derived from an EMBL/GenBank/DDBJ whole genome shotgun (WGS) entry which is preliminary data.</text>
</comment>
<dbReference type="InterPro" id="IPR037181">
    <property type="entry name" value="SUFU_N"/>
</dbReference>
<dbReference type="InterPro" id="IPR007768">
    <property type="entry name" value="Suppressor_of_fused"/>
</dbReference>
<dbReference type="GO" id="GO:0005737">
    <property type="term" value="C:cytoplasm"/>
    <property type="evidence" value="ECO:0007669"/>
    <property type="project" value="TreeGrafter"/>
</dbReference>
<dbReference type="InterPro" id="IPR020941">
    <property type="entry name" value="SUFU-like_domain"/>
</dbReference>
<proteinExistence type="predicted"/>
<evidence type="ECO:0000313" key="2">
    <source>
        <dbReference type="EMBL" id="NNH68425.1"/>
    </source>
</evidence>
<organism evidence="2 3">
    <name type="scientific">Nocardia uniformis</name>
    <dbReference type="NCBI Taxonomy" id="53432"/>
    <lineage>
        <taxon>Bacteria</taxon>
        <taxon>Bacillati</taxon>
        <taxon>Actinomycetota</taxon>
        <taxon>Actinomycetes</taxon>
        <taxon>Mycobacteriales</taxon>
        <taxon>Nocardiaceae</taxon>
        <taxon>Nocardia</taxon>
    </lineage>
</organism>
<protein>
    <submittedName>
        <fullName evidence="2">Suppressor of fused domain protein</fullName>
    </submittedName>
</protein>
<reference evidence="2 3" key="1">
    <citation type="submission" date="2020-05" db="EMBL/GenBank/DDBJ databases">
        <title>MicrobeNet Type strains.</title>
        <authorList>
            <person name="Nicholson A.C."/>
        </authorList>
    </citation>
    <scope>NUCLEOTIDE SEQUENCE [LARGE SCALE GENOMIC DNA]</scope>
    <source>
        <strain evidence="2 3">JCM 3224</strain>
    </source>
</reference>
<dbReference type="EMBL" id="JABELX010000001">
    <property type="protein sequence ID" value="NNH68425.1"/>
    <property type="molecule type" value="Genomic_DNA"/>
</dbReference>
<sequence>MTPFHLGTKQPWALGGPDPLDGISIYAHGGPVPHWHYVGYGMSELYEKESEDPAVSGWGFEFTVRLLRRPDEAQPPMWPAQLMQKLGRYVFDSGKWFEPGHTMKASGPLATDRPDSAIRAMAFTVDPELGEIDTPHGELRFLQIVGLTMKEYQAALGGNTAAVLDHLARYLPLYVTDVDREALIRL</sequence>
<accession>A0A849BWC6</accession>